<feature type="domain" description="Aminoglycoside phosphotransferase" evidence="1">
    <location>
        <begin position="105"/>
        <end position="294"/>
    </location>
</feature>
<dbReference type="Pfam" id="PF01636">
    <property type="entry name" value="APH"/>
    <property type="match status" value="1"/>
</dbReference>
<evidence type="ECO:0000313" key="3">
    <source>
        <dbReference type="Proteomes" id="UP000799302"/>
    </source>
</evidence>
<dbReference type="InterPro" id="IPR051678">
    <property type="entry name" value="AGP_Transferase"/>
</dbReference>
<gene>
    <name evidence="2" type="ORF">BT63DRAFT_419466</name>
</gene>
<keyword evidence="3" id="KW-1185">Reference proteome</keyword>
<accession>A0A6A6UPF1</accession>
<dbReference type="Proteomes" id="UP000799302">
    <property type="component" value="Unassembled WGS sequence"/>
</dbReference>
<dbReference type="SUPFAM" id="SSF56112">
    <property type="entry name" value="Protein kinase-like (PK-like)"/>
    <property type="match status" value="1"/>
</dbReference>
<reference evidence="2" key="1">
    <citation type="journal article" date="2020" name="Stud. Mycol.">
        <title>101 Dothideomycetes genomes: a test case for predicting lifestyles and emergence of pathogens.</title>
        <authorList>
            <person name="Haridas S."/>
            <person name="Albert R."/>
            <person name="Binder M."/>
            <person name="Bloem J."/>
            <person name="Labutti K."/>
            <person name="Salamov A."/>
            <person name="Andreopoulos B."/>
            <person name="Baker S."/>
            <person name="Barry K."/>
            <person name="Bills G."/>
            <person name="Bluhm B."/>
            <person name="Cannon C."/>
            <person name="Castanera R."/>
            <person name="Culley D."/>
            <person name="Daum C."/>
            <person name="Ezra D."/>
            <person name="Gonzalez J."/>
            <person name="Henrissat B."/>
            <person name="Kuo A."/>
            <person name="Liang C."/>
            <person name="Lipzen A."/>
            <person name="Lutzoni F."/>
            <person name="Magnuson J."/>
            <person name="Mondo S."/>
            <person name="Nolan M."/>
            <person name="Ohm R."/>
            <person name="Pangilinan J."/>
            <person name="Park H.-J."/>
            <person name="Ramirez L."/>
            <person name="Alfaro M."/>
            <person name="Sun H."/>
            <person name="Tritt A."/>
            <person name="Yoshinaga Y."/>
            <person name="Zwiers L.-H."/>
            <person name="Turgeon B."/>
            <person name="Goodwin S."/>
            <person name="Spatafora J."/>
            <person name="Crous P."/>
            <person name="Grigoriev I."/>
        </authorList>
    </citation>
    <scope>NUCLEOTIDE SEQUENCE</scope>
    <source>
        <strain evidence="2">CBS 115976</strain>
    </source>
</reference>
<sequence>MPHQVLTAVSEDSLASKQPLIVHIAELPHGDHLQFQDTAFFIHKRGSFPAPEEVRSKNIHLNGNRAWGSRPPPVPFPELGLIVKFGSEITIAEGQCLWYLNSYLKDSVPTPEVFGWLQDGNEVFIYMELIKGDTLKERWPLLNEEEKGTICTQIGGCMEAWKELRQEKEPYFIGHVGNQGVGDIIFRDCGDPHVGPFLDITAFHDFFARYSCRSRPERNPRRDFPELVGLTDERPVVFTHADLDKSNILISPSEEGSPPRIIAIIDWHQSGWYPSGWEWMKAQGMCDPIEGGFRDTAWLEQFMAPADEDYAYAWEYITHSCM</sequence>
<proteinExistence type="predicted"/>
<protein>
    <recommendedName>
        <fullName evidence="1">Aminoglycoside phosphotransferase domain-containing protein</fullName>
    </recommendedName>
</protein>
<dbReference type="AlphaFoldDB" id="A0A6A6UPF1"/>
<dbReference type="EMBL" id="MU004230">
    <property type="protein sequence ID" value="KAF2674159.1"/>
    <property type="molecule type" value="Genomic_DNA"/>
</dbReference>
<organism evidence="2 3">
    <name type="scientific">Microthyrium microscopicum</name>
    <dbReference type="NCBI Taxonomy" id="703497"/>
    <lineage>
        <taxon>Eukaryota</taxon>
        <taxon>Fungi</taxon>
        <taxon>Dikarya</taxon>
        <taxon>Ascomycota</taxon>
        <taxon>Pezizomycotina</taxon>
        <taxon>Dothideomycetes</taxon>
        <taxon>Dothideomycetes incertae sedis</taxon>
        <taxon>Microthyriales</taxon>
        <taxon>Microthyriaceae</taxon>
        <taxon>Microthyrium</taxon>
    </lineage>
</organism>
<evidence type="ECO:0000313" key="2">
    <source>
        <dbReference type="EMBL" id="KAF2674159.1"/>
    </source>
</evidence>
<dbReference type="OrthoDB" id="5404599at2759"/>
<name>A0A6A6UPF1_9PEZI</name>
<dbReference type="InterPro" id="IPR002575">
    <property type="entry name" value="Aminoglycoside_PTrfase"/>
</dbReference>
<dbReference type="PANTHER" id="PTHR21310">
    <property type="entry name" value="AMINOGLYCOSIDE PHOSPHOTRANSFERASE-RELATED-RELATED"/>
    <property type="match status" value="1"/>
</dbReference>
<dbReference type="InterPro" id="IPR011009">
    <property type="entry name" value="Kinase-like_dom_sf"/>
</dbReference>
<dbReference type="PANTHER" id="PTHR21310:SF54">
    <property type="entry name" value="AMINOGLYCOSIDE PHOSPHOTRANSFERASE DOMAIN-CONTAINING PROTEIN"/>
    <property type="match status" value="1"/>
</dbReference>
<evidence type="ECO:0000259" key="1">
    <source>
        <dbReference type="Pfam" id="PF01636"/>
    </source>
</evidence>